<accession>A0A2P5HL96</accession>
<evidence type="ECO:0000313" key="3">
    <source>
        <dbReference type="Proteomes" id="UP000094444"/>
    </source>
</evidence>
<comment type="caution">
    <text evidence="2">The sequence shown here is derived from an EMBL/GenBank/DDBJ whole genome shotgun (WGS) entry which is preliminary data.</text>
</comment>
<dbReference type="Pfam" id="PF26639">
    <property type="entry name" value="Het-6_barrel"/>
    <property type="match status" value="1"/>
</dbReference>
<name>A0A2P5HL96_DIAHE</name>
<reference evidence="2" key="1">
    <citation type="submission" date="2017-09" db="EMBL/GenBank/DDBJ databases">
        <title>Polyketide synthases of a Diaporthe helianthi virulent isolate.</title>
        <authorList>
            <person name="Baroncelli R."/>
        </authorList>
    </citation>
    <scope>NUCLEOTIDE SEQUENCE [LARGE SCALE GENOMIC DNA]</scope>
    <source>
        <strain evidence="2">7/96</strain>
    </source>
</reference>
<dbReference type="Pfam" id="PF06985">
    <property type="entry name" value="HET"/>
    <property type="match status" value="1"/>
</dbReference>
<evidence type="ECO:0000259" key="1">
    <source>
        <dbReference type="Pfam" id="PF06985"/>
    </source>
</evidence>
<gene>
    <name evidence="2" type="ORF">DHEL01_v210584</name>
</gene>
<dbReference type="InParanoid" id="A0A2P5HL96"/>
<dbReference type="OrthoDB" id="3553147at2759"/>
<dbReference type="Proteomes" id="UP000094444">
    <property type="component" value="Unassembled WGS sequence"/>
</dbReference>
<sequence length="663" mass="75200">MENLQQPADARGVGEGSLAARYQYSPLPSARHTRLVTLHPGDFSDSDIVVDLDPIPLTPGCQPPYEAVSYRWDQEQSPLTVHVGKDRLFTIPVTCNLAIALIHLRYPDRPRHLWVDGLCIDQSDDIDKGYQVAQMGIVYCLATRVIAWLGPEGDDSTRAMKRIAWMGRQVDVDHPIWKIRPSSDCTEPAFVDEDAVIPVSAQDTLAIYHLVCREWFGRLWIRQEILACEPRAVVQCGEYQISWPVFRRGLAVLYRRRRPRWEYEGRLYNRLLLLRGFISQPPTIGLGFIRAAFGQSACSDMRDRIYALLNFLTEAEREIIGMPDYGKDFDVLFREVLWRWIDRFKCCNLISQCEPGIDHPPYMPTWTPDWSKKETFYGRYFWRGLASSQIAAVCTLSPDHKVLSLLGIPVQRITHLEPVPDIMRASTVRGIADAHRQLAPEHILDWEYHPTGVSMLEAYARIFIANTVAENSEPWAGTDPSLAEAMEIVRKLYGTEEDLASESRTLGPGDGFFQISRAILGTRQIMGTSDGYRGVAPLLAREGDIICILFGCHTPMVLRQEGVDTFRIVGECYALGLSEGEALLGPLPEGIRRVYTKDPKWGVHSYFENVKTSDRSFLDPRLSPSLVLPDFLSQLQQDPNAKLQVPVETLQRHFSGVRKFDII</sequence>
<dbReference type="PANTHER" id="PTHR24148:SF64">
    <property type="entry name" value="HETEROKARYON INCOMPATIBILITY DOMAIN-CONTAINING PROTEIN"/>
    <property type="match status" value="1"/>
</dbReference>
<feature type="domain" description="Heterokaryon incompatibility" evidence="1">
    <location>
        <begin position="65"/>
        <end position="224"/>
    </location>
</feature>
<dbReference type="InterPro" id="IPR010730">
    <property type="entry name" value="HET"/>
</dbReference>
<organism evidence="2 3">
    <name type="scientific">Diaporthe helianthi</name>
    <dbReference type="NCBI Taxonomy" id="158607"/>
    <lineage>
        <taxon>Eukaryota</taxon>
        <taxon>Fungi</taxon>
        <taxon>Dikarya</taxon>
        <taxon>Ascomycota</taxon>
        <taxon>Pezizomycotina</taxon>
        <taxon>Sordariomycetes</taxon>
        <taxon>Sordariomycetidae</taxon>
        <taxon>Diaporthales</taxon>
        <taxon>Diaporthaceae</taxon>
        <taxon>Diaporthe</taxon>
    </lineage>
</organism>
<protein>
    <recommendedName>
        <fullName evidence="1">Heterokaryon incompatibility domain-containing protein</fullName>
    </recommendedName>
</protein>
<dbReference type="PANTHER" id="PTHR24148">
    <property type="entry name" value="ANKYRIN REPEAT DOMAIN-CONTAINING PROTEIN 39 HOMOLOG-RELATED"/>
    <property type="match status" value="1"/>
</dbReference>
<keyword evidence="3" id="KW-1185">Reference proteome</keyword>
<dbReference type="EMBL" id="MAVT02001405">
    <property type="protein sequence ID" value="POS71020.1"/>
    <property type="molecule type" value="Genomic_DNA"/>
</dbReference>
<proteinExistence type="predicted"/>
<dbReference type="InterPro" id="IPR052895">
    <property type="entry name" value="HetReg/Transcr_Mod"/>
</dbReference>
<evidence type="ECO:0000313" key="2">
    <source>
        <dbReference type="EMBL" id="POS71020.1"/>
    </source>
</evidence>
<dbReference type="STRING" id="158607.A0A2P5HL96"/>
<dbReference type="AlphaFoldDB" id="A0A2P5HL96"/>